<dbReference type="KEGG" id="esj:SJ05684_c20720"/>
<protein>
    <submittedName>
        <fullName evidence="1">Uncharacterized protein</fullName>
    </submittedName>
</protein>
<evidence type="ECO:0000313" key="2">
    <source>
        <dbReference type="Proteomes" id="UP000217211"/>
    </source>
</evidence>
<sequence>MHGQLMSLLVSASARKSEPIFGKLDAQFKELQRPLRV</sequence>
<dbReference type="Proteomes" id="UP000217211">
    <property type="component" value="Chromosome"/>
</dbReference>
<evidence type="ECO:0000313" key="1">
    <source>
        <dbReference type="EMBL" id="ASY63513.1"/>
    </source>
</evidence>
<dbReference type="AlphaFoldDB" id="A0A249PC58"/>
<dbReference type="EMBL" id="CP023067">
    <property type="protein sequence ID" value="ASY63513.1"/>
    <property type="molecule type" value="Genomic_DNA"/>
</dbReference>
<keyword evidence="2" id="KW-1185">Reference proteome</keyword>
<reference evidence="1 2" key="1">
    <citation type="submission" date="2017-08" db="EMBL/GenBank/DDBJ databases">
        <title>Multipartite genome sequences of Sinorhizobium species nodulating soybeans.</title>
        <authorList>
            <person name="Tian C.F."/>
        </authorList>
    </citation>
    <scope>NUCLEOTIDE SEQUENCE [LARGE SCALE GENOMIC DNA]</scope>
    <source>
        <strain evidence="1 2">CCBAU 05684</strain>
    </source>
</reference>
<proteinExistence type="predicted"/>
<accession>A0A249PC58</accession>
<gene>
    <name evidence="1" type="ORF">SJ05684_c20720</name>
</gene>
<name>A0A249PC58_9HYPH</name>
<organism evidence="1 2">
    <name type="scientific">Sinorhizobium sojae CCBAU 05684</name>
    <dbReference type="NCBI Taxonomy" id="716928"/>
    <lineage>
        <taxon>Bacteria</taxon>
        <taxon>Pseudomonadati</taxon>
        <taxon>Pseudomonadota</taxon>
        <taxon>Alphaproteobacteria</taxon>
        <taxon>Hyphomicrobiales</taxon>
        <taxon>Rhizobiaceae</taxon>
        <taxon>Sinorhizobium/Ensifer group</taxon>
        <taxon>Sinorhizobium</taxon>
    </lineage>
</organism>